<dbReference type="Proteomes" id="UP000191135">
    <property type="component" value="Chromosome"/>
</dbReference>
<dbReference type="OrthoDB" id="7949130at2"/>
<keyword evidence="1" id="KW-1133">Transmembrane helix</keyword>
<dbReference type="EMBL" id="CP020330">
    <property type="protein sequence ID" value="AQZ53536.1"/>
    <property type="molecule type" value="Genomic_DNA"/>
</dbReference>
<protein>
    <submittedName>
        <fullName evidence="2">Exopolysaccharide synthesis, ExoD</fullName>
    </submittedName>
</protein>
<dbReference type="Pfam" id="PF06055">
    <property type="entry name" value="ExoD"/>
    <property type="match status" value="1"/>
</dbReference>
<feature type="transmembrane region" description="Helical" evidence="1">
    <location>
        <begin position="175"/>
        <end position="192"/>
    </location>
</feature>
<dbReference type="AlphaFoldDB" id="A0A1U9Z798"/>
<feature type="transmembrane region" description="Helical" evidence="1">
    <location>
        <begin position="34"/>
        <end position="54"/>
    </location>
</feature>
<sequence>MSDSPEQDPQSLSGITKEALDHADGARVSVDDMLSTFGSASFVPLLILPSLLVMSPLGGVPGLSSLFGIMIVLIAAQGLIGRNSIWLPGLIRHRAIERDKAAKAMKKILPVTRFIDRHSHRRLSFLFRSPLDRILPLACVLAGALMPVLELVPFASAFLGLAVTLIAYSMLSRDGLFAVLAAIPIAGALWVGKTVIL</sequence>
<dbReference type="KEGG" id="mmed:Mame_04242"/>
<keyword evidence="1" id="KW-0472">Membrane</keyword>
<feature type="transmembrane region" description="Helical" evidence="1">
    <location>
        <begin position="60"/>
        <end position="80"/>
    </location>
</feature>
<dbReference type="PANTHER" id="PTHR41795">
    <property type="entry name" value="EXOPOLYSACCHARIDE SYNTHESIS PROTEIN"/>
    <property type="match status" value="1"/>
</dbReference>
<gene>
    <name evidence="2" type="ORF">Mame_04242</name>
</gene>
<proteinExistence type="predicted"/>
<evidence type="ECO:0000313" key="2">
    <source>
        <dbReference type="EMBL" id="AQZ53536.1"/>
    </source>
</evidence>
<evidence type="ECO:0000313" key="3">
    <source>
        <dbReference type="Proteomes" id="UP000191135"/>
    </source>
</evidence>
<dbReference type="PANTHER" id="PTHR41795:SF1">
    <property type="entry name" value="EXOPOLYSACCHARIDE SYNTHESIS PROTEIN"/>
    <property type="match status" value="1"/>
</dbReference>
<keyword evidence="1" id="KW-0812">Transmembrane</keyword>
<reference evidence="2 3" key="1">
    <citation type="submission" date="2017-03" db="EMBL/GenBank/DDBJ databases">
        <title>Foreign affairs: Plasmid Transfer between Roseobacters and Rhizobia.</title>
        <authorList>
            <person name="Bartling P."/>
            <person name="Bunk B."/>
            <person name="Overmann J."/>
            <person name="Brinkmann H."/>
            <person name="Petersen J."/>
        </authorList>
    </citation>
    <scope>NUCLEOTIDE SEQUENCE [LARGE SCALE GENOMIC DNA]</scope>
    <source>
        <strain evidence="2 3">MACL11</strain>
    </source>
</reference>
<name>A0A1U9Z798_9HYPH</name>
<dbReference type="InterPro" id="IPR010331">
    <property type="entry name" value="ExoD"/>
</dbReference>
<dbReference type="STRING" id="1122214.Mame_04242"/>
<feature type="transmembrane region" description="Helical" evidence="1">
    <location>
        <begin position="151"/>
        <end position="168"/>
    </location>
</feature>
<evidence type="ECO:0000256" key="1">
    <source>
        <dbReference type="SAM" id="Phobius"/>
    </source>
</evidence>
<dbReference type="eggNOG" id="COG3932">
    <property type="taxonomic scope" value="Bacteria"/>
</dbReference>
<dbReference type="RefSeq" id="WP_018064411.1">
    <property type="nucleotide sequence ID" value="NZ_AQWH01000007.1"/>
</dbReference>
<dbReference type="PIRSF" id="PIRSF033239">
    <property type="entry name" value="ExoD"/>
    <property type="match status" value="1"/>
</dbReference>
<organism evidence="2 3">
    <name type="scientific">Martelella mediterranea DSM 17316</name>
    <dbReference type="NCBI Taxonomy" id="1122214"/>
    <lineage>
        <taxon>Bacteria</taxon>
        <taxon>Pseudomonadati</taxon>
        <taxon>Pseudomonadota</taxon>
        <taxon>Alphaproteobacteria</taxon>
        <taxon>Hyphomicrobiales</taxon>
        <taxon>Aurantimonadaceae</taxon>
        <taxon>Martelella</taxon>
    </lineage>
</organism>
<accession>A0A1U9Z798</accession>
<keyword evidence="3" id="KW-1185">Reference proteome</keyword>